<feature type="region of interest" description="Disordered" evidence="1">
    <location>
        <begin position="74"/>
        <end position="159"/>
    </location>
</feature>
<organism evidence="2 3">
    <name type="scientific">Pleurodeles waltl</name>
    <name type="common">Iberian ribbed newt</name>
    <dbReference type="NCBI Taxonomy" id="8319"/>
    <lineage>
        <taxon>Eukaryota</taxon>
        <taxon>Metazoa</taxon>
        <taxon>Chordata</taxon>
        <taxon>Craniata</taxon>
        <taxon>Vertebrata</taxon>
        <taxon>Euteleostomi</taxon>
        <taxon>Amphibia</taxon>
        <taxon>Batrachia</taxon>
        <taxon>Caudata</taxon>
        <taxon>Salamandroidea</taxon>
        <taxon>Salamandridae</taxon>
        <taxon>Pleurodelinae</taxon>
        <taxon>Pleurodeles</taxon>
    </lineage>
</organism>
<dbReference type="EMBL" id="JANPWB010000011">
    <property type="protein sequence ID" value="KAJ1123237.1"/>
    <property type="molecule type" value="Genomic_DNA"/>
</dbReference>
<dbReference type="Proteomes" id="UP001066276">
    <property type="component" value="Chromosome 7"/>
</dbReference>
<feature type="region of interest" description="Disordered" evidence="1">
    <location>
        <begin position="1"/>
        <end position="23"/>
    </location>
</feature>
<protein>
    <submittedName>
        <fullName evidence="2">Uncharacterized protein</fullName>
    </submittedName>
</protein>
<comment type="caution">
    <text evidence="2">The sequence shown here is derived from an EMBL/GenBank/DDBJ whole genome shotgun (WGS) entry which is preliminary data.</text>
</comment>
<sequence length="262" mass="26574">MRATGEGCPAPLPTTPGEAAAGTPSGALELVHRARKSSFHFVYCAAWSQLRHQDDAISRIAPKGRGQARSVLRLDGAGTTPGPSPSTVGAHSMGGPEGHTRPGRKPAQTPCGGSASAGNSGLQPPAGEPDQHTVPCSPAAPAQEAPLTQDTPGVAPRPEAAPAHLTRLYPEAVQPGRAGGAAPAGPTPQGRLGSPLCGRSGVAASASRVRLGEVRWDHSSVASPLFLPLFLQPALPLRGTGTSHVSFCSPRRLNTGSAHSAR</sequence>
<accession>A0AAV7P4P6</accession>
<proteinExistence type="predicted"/>
<gene>
    <name evidence="2" type="ORF">NDU88_001710</name>
</gene>
<evidence type="ECO:0000313" key="3">
    <source>
        <dbReference type="Proteomes" id="UP001066276"/>
    </source>
</evidence>
<evidence type="ECO:0000313" key="2">
    <source>
        <dbReference type="EMBL" id="KAJ1123237.1"/>
    </source>
</evidence>
<feature type="region of interest" description="Disordered" evidence="1">
    <location>
        <begin position="174"/>
        <end position="196"/>
    </location>
</feature>
<dbReference type="AlphaFoldDB" id="A0AAV7P4P6"/>
<reference evidence="2" key="1">
    <citation type="journal article" date="2022" name="bioRxiv">
        <title>Sequencing and chromosome-scale assembly of the giantPleurodeles waltlgenome.</title>
        <authorList>
            <person name="Brown T."/>
            <person name="Elewa A."/>
            <person name="Iarovenko S."/>
            <person name="Subramanian E."/>
            <person name="Araus A.J."/>
            <person name="Petzold A."/>
            <person name="Susuki M."/>
            <person name="Suzuki K.-i.T."/>
            <person name="Hayashi T."/>
            <person name="Toyoda A."/>
            <person name="Oliveira C."/>
            <person name="Osipova E."/>
            <person name="Leigh N.D."/>
            <person name="Simon A."/>
            <person name="Yun M.H."/>
        </authorList>
    </citation>
    <scope>NUCLEOTIDE SEQUENCE</scope>
    <source>
        <strain evidence="2">20211129_DDA</strain>
        <tissue evidence="2">Liver</tissue>
    </source>
</reference>
<evidence type="ECO:0000256" key="1">
    <source>
        <dbReference type="SAM" id="MobiDB-lite"/>
    </source>
</evidence>
<keyword evidence="3" id="KW-1185">Reference proteome</keyword>
<name>A0AAV7P4P6_PLEWA</name>